<name>A0A1J1C4Z6_CALAY</name>
<protein>
    <submittedName>
        <fullName evidence="1">Uncharacterized protein</fullName>
    </submittedName>
</protein>
<evidence type="ECO:0000313" key="1">
    <source>
        <dbReference type="EMBL" id="APF17369.1"/>
    </source>
</evidence>
<sequence length="50" mass="5846">MSAIPSEELSFPWSHLPISFKAFKIVFINRAFFYKKCASSLYYGKRSLTH</sequence>
<dbReference type="Proteomes" id="UP000183868">
    <property type="component" value="Chromosome"/>
</dbReference>
<accession>A0A1J1C4Z6</accession>
<dbReference type="KEGG" id="caby:Cabys_618"/>
<gene>
    <name evidence="1" type="ORF">Cabys_618</name>
</gene>
<evidence type="ECO:0000313" key="2">
    <source>
        <dbReference type="Proteomes" id="UP000183868"/>
    </source>
</evidence>
<dbReference type="AlphaFoldDB" id="A0A1J1C4Z6"/>
<proteinExistence type="predicted"/>
<dbReference type="EMBL" id="CP018099">
    <property type="protein sequence ID" value="APF17369.1"/>
    <property type="molecule type" value="Genomic_DNA"/>
</dbReference>
<reference evidence="1 2" key="1">
    <citation type="submission" date="2016-11" db="EMBL/GenBank/DDBJ databases">
        <title>Genomic analysis of Caldithrix abyssi and proposal of a novel bacterial phylum Caldithrichaeota.</title>
        <authorList>
            <person name="Kublanov I."/>
            <person name="Sigalova O."/>
            <person name="Gavrilov S."/>
            <person name="Lebedinsky A."/>
            <person name="Ivanova N."/>
            <person name="Daum C."/>
            <person name="Reddy T."/>
            <person name="Klenk H.P."/>
            <person name="Goker M."/>
            <person name="Reva O."/>
            <person name="Miroshnichenko M."/>
            <person name="Kyprides N."/>
            <person name="Woyke T."/>
            <person name="Gelfand M."/>
        </authorList>
    </citation>
    <scope>NUCLEOTIDE SEQUENCE [LARGE SCALE GENOMIC DNA]</scope>
    <source>
        <strain evidence="1 2">LF13</strain>
    </source>
</reference>
<organism evidence="1 2">
    <name type="scientific">Caldithrix abyssi DSM 13497</name>
    <dbReference type="NCBI Taxonomy" id="880073"/>
    <lineage>
        <taxon>Bacteria</taxon>
        <taxon>Pseudomonadati</taxon>
        <taxon>Calditrichota</taxon>
        <taxon>Calditrichia</taxon>
        <taxon>Calditrichales</taxon>
        <taxon>Calditrichaceae</taxon>
        <taxon>Caldithrix</taxon>
    </lineage>
</organism>